<dbReference type="SUPFAM" id="SSF81296">
    <property type="entry name" value="E set domains"/>
    <property type="match status" value="1"/>
</dbReference>
<gene>
    <name evidence="1" type="ORF">KXQ929_LOCUS50562</name>
</gene>
<protein>
    <submittedName>
        <fullName evidence="1">Uncharacterized protein</fullName>
    </submittedName>
</protein>
<proteinExistence type="predicted"/>
<dbReference type="InterPro" id="IPR014756">
    <property type="entry name" value="Ig_E-set"/>
</dbReference>
<sequence length="88" mass="10365">MAPFTFTLFAPYNKQAALRLKNAHSRMFGVDIIMEKDESDGYFRATVDLADGIFHYQFKIETKSWFEQEPEPALPNYDDEEYKEMSKL</sequence>
<dbReference type="InterPro" id="IPR013783">
    <property type="entry name" value="Ig-like_fold"/>
</dbReference>
<evidence type="ECO:0000313" key="2">
    <source>
        <dbReference type="Proteomes" id="UP000663868"/>
    </source>
</evidence>
<organism evidence="1 2">
    <name type="scientific">Adineta steineri</name>
    <dbReference type="NCBI Taxonomy" id="433720"/>
    <lineage>
        <taxon>Eukaryota</taxon>
        <taxon>Metazoa</taxon>
        <taxon>Spiralia</taxon>
        <taxon>Gnathifera</taxon>
        <taxon>Rotifera</taxon>
        <taxon>Eurotatoria</taxon>
        <taxon>Bdelloidea</taxon>
        <taxon>Adinetida</taxon>
        <taxon>Adinetidae</taxon>
        <taxon>Adineta</taxon>
    </lineage>
</organism>
<dbReference type="AlphaFoldDB" id="A0A820NR26"/>
<accession>A0A820NR26</accession>
<dbReference type="Proteomes" id="UP000663868">
    <property type="component" value="Unassembled WGS sequence"/>
</dbReference>
<evidence type="ECO:0000313" key="1">
    <source>
        <dbReference type="EMBL" id="CAF4392804.1"/>
    </source>
</evidence>
<dbReference type="Gene3D" id="2.60.40.10">
    <property type="entry name" value="Immunoglobulins"/>
    <property type="match status" value="1"/>
</dbReference>
<name>A0A820NR26_9BILA</name>
<reference evidence="1" key="1">
    <citation type="submission" date="2021-02" db="EMBL/GenBank/DDBJ databases">
        <authorList>
            <person name="Nowell W R."/>
        </authorList>
    </citation>
    <scope>NUCLEOTIDE SEQUENCE</scope>
</reference>
<dbReference type="EMBL" id="CAJOBB010023399">
    <property type="protein sequence ID" value="CAF4392804.1"/>
    <property type="molecule type" value="Genomic_DNA"/>
</dbReference>
<comment type="caution">
    <text evidence="1">The sequence shown here is derived from an EMBL/GenBank/DDBJ whole genome shotgun (WGS) entry which is preliminary data.</text>
</comment>